<accession>A0A9W8G8C7</accession>
<feature type="compositionally biased region" description="Polar residues" evidence="1">
    <location>
        <begin position="175"/>
        <end position="193"/>
    </location>
</feature>
<proteinExistence type="predicted"/>
<dbReference type="AlphaFoldDB" id="A0A9W8G8C7"/>
<sequence>MVFGWQRSQKSVKNSAKSPRALPASLTRHSIDHSSSTPTGTGAPRRTSIPVPDTIAEDGCEVVPQFFPGIPAPASSTVLPANAQQLSINTSSIESQYLSTRAKTMSQRRAGSIRVASAGVSVAGEELRDLHGPQSAPAYQSAHVPRRSSNGSSISSSSTINCMQTHRTSSSSSSQQHRVNTPSVKNSASGTSQHGHRLSPTALSSSATALDNKSHRRASAINFSLGDNIVSSVNNNNNTNNTPSGGVAFAIPATLIGEGCPGSYAQRRRGSIQGARTSIDANSFSSSGSSTAGSSTVASPVLPHYMPSDRFLGAAHHQYYRQSQYRSYNPLSQLKRNHTTKTVTHNDLLIGTDTVMEGAMGSEVHNRRLTPSHSTSFTAYKRASQRAMSTNSALRHGHGHMYYSQTASGRISQLLDEDETEATTIQNLSPEESVPVVAHGTGISKIDLDDDSDIASKIVPSVDTVGTQVAYLPPRSAKLSITN</sequence>
<feature type="compositionally biased region" description="Low complexity" evidence="1">
    <location>
        <begin position="198"/>
        <end position="210"/>
    </location>
</feature>
<feature type="region of interest" description="Disordered" evidence="1">
    <location>
        <begin position="126"/>
        <end position="211"/>
    </location>
</feature>
<feature type="compositionally biased region" description="Polar residues" evidence="1">
    <location>
        <begin position="159"/>
        <end position="168"/>
    </location>
</feature>
<gene>
    <name evidence="2" type="ORF">GGI25_002763</name>
</gene>
<evidence type="ECO:0000313" key="2">
    <source>
        <dbReference type="EMBL" id="KAJ2677973.1"/>
    </source>
</evidence>
<protein>
    <submittedName>
        <fullName evidence="2">Uncharacterized protein</fullName>
    </submittedName>
</protein>
<dbReference type="EMBL" id="JANBTW010000026">
    <property type="protein sequence ID" value="KAJ2677973.1"/>
    <property type="molecule type" value="Genomic_DNA"/>
</dbReference>
<evidence type="ECO:0000256" key="1">
    <source>
        <dbReference type="SAM" id="MobiDB-lite"/>
    </source>
</evidence>
<name>A0A9W8G8C7_9FUNG</name>
<evidence type="ECO:0000313" key="3">
    <source>
        <dbReference type="Proteomes" id="UP001151518"/>
    </source>
</evidence>
<feature type="region of interest" description="Disordered" evidence="1">
    <location>
        <begin position="1"/>
        <end position="48"/>
    </location>
</feature>
<reference evidence="2" key="1">
    <citation type="submission" date="2022-07" db="EMBL/GenBank/DDBJ databases">
        <title>Phylogenomic reconstructions and comparative analyses of Kickxellomycotina fungi.</title>
        <authorList>
            <person name="Reynolds N.K."/>
            <person name="Stajich J.E."/>
            <person name="Barry K."/>
            <person name="Grigoriev I.V."/>
            <person name="Crous P."/>
            <person name="Smith M.E."/>
        </authorList>
    </citation>
    <scope>NUCLEOTIDE SEQUENCE</scope>
    <source>
        <strain evidence="2">NRRL 3115</strain>
    </source>
</reference>
<organism evidence="2 3">
    <name type="scientific">Coemansia spiralis</name>
    <dbReference type="NCBI Taxonomy" id="417178"/>
    <lineage>
        <taxon>Eukaryota</taxon>
        <taxon>Fungi</taxon>
        <taxon>Fungi incertae sedis</taxon>
        <taxon>Zoopagomycota</taxon>
        <taxon>Kickxellomycotina</taxon>
        <taxon>Kickxellomycetes</taxon>
        <taxon>Kickxellales</taxon>
        <taxon>Kickxellaceae</taxon>
        <taxon>Coemansia</taxon>
    </lineage>
</organism>
<feature type="compositionally biased region" description="Low complexity" evidence="1">
    <location>
        <begin position="148"/>
        <end position="158"/>
    </location>
</feature>
<comment type="caution">
    <text evidence="2">The sequence shown here is derived from an EMBL/GenBank/DDBJ whole genome shotgun (WGS) entry which is preliminary data.</text>
</comment>
<dbReference type="OrthoDB" id="5570754at2759"/>
<dbReference type="Proteomes" id="UP001151518">
    <property type="component" value="Unassembled WGS sequence"/>
</dbReference>
<feature type="compositionally biased region" description="Polar residues" evidence="1">
    <location>
        <begin position="1"/>
        <end position="17"/>
    </location>
</feature>